<keyword evidence="6" id="KW-0472">Membrane</keyword>
<sequence>MPQIDHTASPGQLVTSNTYDWLQQQEGPLHENKQYEVHHSVFKPLDKYAYLSNDPTYAQERERKRQSIRQKFEYVVSECLDAFKTYHVELRRIKAGSSGSYFVYGRDPQSGPLGVFKPKDEEPYGPLSPKWTKWMHRTFFPCFFGRSCLIPNLGYICESAASLLDERLGLGMVPPTDTVVLESHRFYDQMQTWLFLCGVEPRLQKKLGSFQLFLNDYMGAEEFLAKYPLPGMYRDHPSLNQQINQHLKHENQNSSAGPQDKFEWTEVNLMKFRLELEKLIILDYIMRNTDRGLDNWMVKVVPIHRKAGTTWNFHLAAIDNGLTFPWKHPDEWRSYPYGWLYLPVHMLAQPFSESTRRHFLPLLTSEQWWSESYKEFTALFSRDSDFKIRMWRKQWAVLKGQAFNVVETLRDIRQGPLELVRRTRCLVLDEKMQVPIAMPILNTAINERIPIQAGSPMNLYSSPAGINEVAHQREDDDQDHSTAPFTSKTVIIEHLEIVTNTPVLTWC</sequence>
<evidence type="ECO:0000313" key="10">
    <source>
        <dbReference type="Proteomes" id="UP000187013"/>
    </source>
</evidence>
<evidence type="ECO:0000259" key="8">
    <source>
        <dbReference type="PROSITE" id="PS50290"/>
    </source>
</evidence>
<evidence type="ECO:0000256" key="6">
    <source>
        <dbReference type="ARBA" id="ARBA00023136"/>
    </source>
</evidence>
<gene>
    <name evidence="9" type="ORF">ZYGR_0R00830</name>
</gene>
<name>A0A1Q3A296_ZYGRO</name>
<dbReference type="GO" id="GO:0005524">
    <property type="term" value="F:ATP binding"/>
    <property type="evidence" value="ECO:0007669"/>
    <property type="project" value="UniProtKB-UniRule"/>
</dbReference>
<dbReference type="PROSITE" id="PS50290">
    <property type="entry name" value="PI3_4_KINASE_3"/>
    <property type="match status" value="1"/>
</dbReference>
<dbReference type="InterPro" id="IPR018936">
    <property type="entry name" value="PI3/4_kinase_CS"/>
</dbReference>
<comment type="cofactor">
    <cofactor evidence="7">
        <name>Mg(2+)</name>
        <dbReference type="ChEBI" id="CHEBI:18420"/>
    </cofactor>
    <cofactor evidence="7">
        <name>Mn(2+)</name>
        <dbReference type="ChEBI" id="CHEBI:29035"/>
    </cofactor>
</comment>
<proteinExistence type="inferred from homology"/>
<comment type="catalytic activity">
    <reaction evidence="7">
        <text>a 1,2-diacyl-sn-glycero-3-phospho-(1D-myo-inositol) + ATP = a 1,2-diacyl-sn-glycero-3-phospho-(1D-myo-inositol 4-phosphate) + ADP + H(+)</text>
        <dbReference type="Rhea" id="RHEA:19877"/>
        <dbReference type="ChEBI" id="CHEBI:15378"/>
        <dbReference type="ChEBI" id="CHEBI:30616"/>
        <dbReference type="ChEBI" id="CHEBI:57880"/>
        <dbReference type="ChEBI" id="CHEBI:58178"/>
        <dbReference type="ChEBI" id="CHEBI:456216"/>
        <dbReference type="EC" id="2.7.1.67"/>
    </reaction>
</comment>
<dbReference type="InterPro" id="IPR000403">
    <property type="entry name" value="PI3/4_kinase_cat_dom"/>
</dbReference>
<dbReference type="EMBL" id="BDGX01000018">
    <property type="protein sequence ID" value="GAV49841.1"/>
    <property type="molecule type" value="Genomic_DNA"/>
</dbReference>
<evidence type="ECO:0000256" key="2">
    <source>
        <dbReference type="ARBA" id="ARBA00022679"/>
    </source>
</evidence>
<dbReference type="GO" id="GO:0046854">
    <property type="term" value="P:phosphatidylinositol phosphate biosynthetic process"/>
    <property type="evidence" value="ECO:0007669"/>
    <property type="project" value="UniProtKB-UniRule"/>
</dbReference>
<dbReference type="EC" id="2.7.1.67" evidence="7"/>
<keyword evidence="5 7" id="KW-0067">ATP-binding</keyword>
<evidence type="ECO:0000256" key="4">
    <source>
        <dbReference type="ARBA" id="ARBA00022777"/>
    </source>
</evidence>
<reference evidence="9 10" key="1">
    <citation type="submission" date="2016-08" db="EMBL/GenBank/DDBJ databases">
        <title>Draft genome sequence of allopolyploid Zygosaccharomyces rouxii.</title>
        <authorList>
            <person name="Watanabe J."/>
            <person name="Uehara K."/>
            <person name="Mogi Y."/>
            <person name="Tsukioka Y."/>
        </authorList>
    </citation>
    <scope>NUCLEOTIDE SEQUENCE [LARGE SCALE GENOMIC DNA]</scope>
    <source>
        <strain evidence="9 10">NBRC 110957</strain>
    </source>
</reference>
<dbReference type="GO" id="GO:0004430">
    <property type="term" value="F:1-phosphatidylinositol 4-kinase activity"/>
    <property type="evidence" value="ECO:0007669"/>
    <property type="project" value="UniProtKB-UniRule"/>
</dbReference>
<dbReference type="Pfam" id="PF00454">
    <property type="entry name" value="PI3_PI4_kinase"/>
    <property type="match status" value="1"/>
</dbReference>
<keyword evidence="2 7" id="KW-0808">Transferase</keyword>
<dbReference type="eggNOG" id="KOG2381">
    <property type="taxonomic scope" value="Eukaryota"/>
</dbReference>
<keyword evidence="4 7" id="KW-0418">Kinase</keyword>
<keyword evidence="3 7" id="KW-0547">Nucleotide-binding</keyword>
<comment type="similarity">
    <text evidence="7">Belongs to the PI3/PI4-kinase family.</text>
</comment>
<dbReference type="Proteomes" id="UP000187013">
    <property type="component" value="Unassembled WGS sequence"/>
</dbReference>
<comment type="caution">
    <text evidence="9">The sequence shown here is derived from an EMBL/GenBank/DDBJ whole genome shotgun (WGS) entry which is preliminary data.</text>
</comment>
<feature type="domain" description="PI3K/PI4K catalytic" evidence="8">
    <location>
        <begin position="87"/>
        <end position="428"/>
    </location>
</feature>
<protein>
    <recommendedName>
        <fullName evidence="7">Phosphatidylinositol 4-kinase</fullName>
        <ecNumber evidence="7">2.7.1.67</ecNumber>
    </recommendedName>
</protein>
<dbReference type="PANTHER" id="PTHR12865:SF1">
    <property type="entry name" value="PHOSPHATIDYLINOSITOL 4-KINASE TYPE 2"/>
    <property type="match status" value="1"/>
</dbReference>
<evidence type="ECO:0000256" key="3">
    <source>
        <dbReference type="ARBA" id="ARBA00022741"/>
    </source>
</evidence>
<organism evidence="9 10">
    <name type="scientific">Zygosaccharomyces rouxii</name>
    <dbReference type="NCBI Taxonomy" id="4956"/>
    <lineage>
        <taxon>Eukaryota</taxon>
        <taxon>Fungi</taxon>
        <taxon>Dikarya</taxon>
        <taxon>Ascomycota</taxon>
        <taxon>Saccharomycotina</taxon>
        <taxon>Saccharomycetes</taxon>
        <taxon>Saccharomycetales</taxon>
        <taxon>Saccharomycetaceae</taxon>
        <taxon>Zygosaccharomyces</taxon>
    </lineage>
</organism>
<evidence type="ECO:0000256" key="1">
    <source>
        <dbReference type="ARBA" id="ARBA00022475"/>
    </source>
</evidence>
<accession>A0A1Q3A296</accession>
<dbReference type="OrthoDB" id="3349449at2759"/>
<keyword evidence="1 7" id="KW-1003">Cell membrane</keyword>
<dbReference type="GO" id="GO:0007030">
    <property type="term" value="P:Golgi organization"/>
    <property type="evidence" value="ECO:0007669"/>
    <property type="project" value="TreeGrafter"/>
</dbReference>
<dbReference type="PANTHER" id="PTHR12865">
    <property type="entry name" value="PHOSPHATIDYLINOSITOL 4-KINASE TYPE-II"/>
    <property type="match status" value="1"/>
</dbReference>
<dbReference type="GO" id="GO:0007032">
    <property type="term" value="P:endosome organization"/>
    <property type="evidence" value="ECO:0007669"/>
    <property type="project" value="TreeGrafter"/>
</dbReference>
<evidence type="ECO:0000256" key="7">
    <source>
        <dbReference type="RuleBase" id="RU367084"/>
    </source>
</evidence>
<evidence type="ECO:0000256" key="5">
    <source>
        <dbReference type="ARBA" id="ARBA00022840"/>
    </source>
</evidence>
<evidence type="ECO:0000313" key="9">
    <source>
        <dbReference type="EMBL" id="GAV49841.1"/>
    </source>
</evidence>
<dbReference type="GO" id="GO:0005768">
    <property type="term" value="C:endosome"/>
    <property type="evidence" value="ECO:0007669"/>
    <property type="project" value="UniProtKB-UniRule"/>
</dbReference>
<dbReference type="GO" id="GO:0000329">
    <property type="term" value="C:fungal-type vacuole membrane"/>
    <property type="evidence" value="ECO:0007669"/>
    <property type="project" value="TreeGrafter"/>
</dbReference>
<dbReference type="GO" id="GO:0005886">
    <property type="term" value="C:plasma membrane"/>
    <property type="evidence" value="ECO:0007669"/>
    <property type="project" value="UniProtKB-SubCell"/>
</dbReference>
<comment type="subcellular location">
    <subcellularLocation>
        <location evidence="7">Cell membrane</location>
        <topology evidence="7">Peripheral membrane protein</topology>
    </subcellularLocation>
    <subcellularLocation>
        <location evidence="7">Vacuole membrane</location>
        <topology evidence="7">Peripheral membrane protein</topology>
    </subcellularLocation>
</comment>
<dbReference type="AlphaFoldDB" id="A0A1Q3A296"/>
<dbReference type="InterPro" id="IPR039756">
    <property type="entry name" value="Lsb6/PI4K2"/>
</dbReference>
<dbReference type="PROSITE" id="PS00916">
    <property type="entry name" value="PI3_4_KINASE_2"/>
    <property type="match status" value="1"/>
</dbReference>
<dbReference type="GO" id="GO:0005802">
    <property type="term" value="C:trans-Golgi network"/>
    <property type="evidence" value="ECO:0007669"/>
    <property type="project" value="TreeGrafter"/>
</dbReference>